<keyword evidence="6 8" id="KW-1133">Transmembrane helix</keyword>
<sequence>MSEALLQSISNTMVLVLVAGYGWWLAHHGTISDAGRATIAKLVNALIPVFLFYSVTSKFGREQMIELLEMAFLPFITIGLNWAISEAMIRVGLVRKELGGVFVASFSGATVLFVGVPMTTALFGEAGIPYLLVYFFANCFFIWSAGLYRIQMDGVARRGGVRPKFFSLKSVKVIFAPPVVAFLLGIVFVLISIPIPSFLMGTFKSLGSIASPLALIFIGMTIHRVGFEKLRHVPREVWYVMFSCFILRPLVMYLVSAPFDLDPMMRKVFVAATMLPVSSVIAVLARAHGADEEFASEAVGATTIGLVFALPVLLFIVNFV</sequence>
<reference evidence="9 10" key="1">
    <citation type="submission" date="2013-04" db="EMBL/GenBank/DDBJ databases">
        <title>The Genome Sequence of Sutterella wadsworthensis HGA0223.</title>
        <authorList>
            <consortium name="The Broad Institute Genomics Platform"/>
            <person name="Earl A."/>
            <person name="Ward D."/>
            <person name="Feldgarden M."/>
            <person name="Gevers D."/>
            <person name="Schmidt T.M."/>
            <person name="Dover J."/>
            <person name="Dai D."/>
            <person name="Walker B."/>
            <person name="Young S."/>
            <person name="Zeng Q."/>
            <person name="Gargeya S."/>
            <person name="Fitzgerald M."/>
            <person name="Haas B."/>
            <person name="Abouelleil A."/>
            <person name="Allen A.W."/>
            <person name="Alvarado L."/>
            <person name="Arachchi H.M."/>
            <person name="Berlin A.M."/>
            <person name="Chapman S.B."/>
            <person name="Gainer-Dewar J."/>
            <person name="Goldberg J."/>
            <person name="Griggs A."/>
            <person name="Gujja S."/>
            <person name="Hansen M."/>
            <person name="Howarth C."/>
            <person name="Imamovic A."/>
            <person name="Ireland A."/>
            <person name="Larimer J."/>
            <person name="McCowan C."/>
            <person name="Murphy C."/>
            <person name="Pearson M."/>
            <person name="Poon T.W."/>
            <person name="Priest M."/>
            <person name="Roberts A."/>
            <person name="Saif S."/>
            <person name="Shea T."/>
            <person name="Sisk P."/>
            <person name="Sykes S."/>
            <person name="Wortman J."/>
            <person name="Nusbaum C."/>
            <person name="Birren B."/>
        </authorList>
    </citation>
    <scope>NUCLEOTIDE SEQUENCE [LARGE SCALE GENOMIC DNA]</scope>
    <source>
        <strain evidence="9 10">HGA0223</strain>
    </source>
</reference>
<dbReference type="InterPro" id="IPR038770">
    <property type="entry name" value="Na+/solute_symporter_sf"/>
</dbReference>
<feature type="transmembrane region" description="Helical" evidence="8">
    <location>
        <begin position="38"/>
        <end position="55"/>
    </location>
</feature>
<dbReference type="HOGENOM" id="CLU_056175_1_2_4"/>
<dbReference type="PANTHER" id="PTHR36838:SF1">
    <property type="entry name" value="SLR1864 PROTEIN"/>
    <property type="match status" value="1"/>
</dbReference>
<dbReference type="GO" id="GO:0005886">
    <property type="term" value="C:plasma membrane"/>
    <property type="evidence" value="ECO:0007669"/>
    <property type="project" value="UniProtKB-SubCell"/>
</dbReference>
<feature type="transmembrane region" description="Helical" evidence="8">
    <location>
        <begin position="205"/>
        <end position="225"/>
    </location>
</feature>
<evidence type="ECO:0000256" key="8">
    <source>
        <dbReference type="SAM" id="Phobius"/>
    </source>
</evidence>
<keyword evidence="7 8" id="KW-0472">Membrane</keyword>
<proteinExistence type="inferred from homology"/>
<dbReference type="PANTHER" id="PTHR36838">
    <property type="entry name" value="AUXIN EFFLUX CARRIER FAMILY PROTEIN"/>
    <property type="match status" value="1"/>
</dbReference>
<feature type="transmembrane region" description="Helical" evidence="8">
    <location>
        <begin position="237"/>
        <end position="256"/>
    </location>
</feature>
<dbReference type="GO" id="GO:0055085">
    <property type="term" value="P:transmembrane transport"/>
    <property type="evidence" value="ECO:0007669"/>
    <property type="project" value="InterPro"/>
</dbReference>
<feature type="transmembrane region" description="Helical" evidence="8">
    <location>
        <begin position="268"/>
        <end position="287"/>
    </location>
</feature>
<evidence type="ECO:0000313" key="9">
    <source>
        <dbReference type="EMBL" id="EPD99489.1"/>
    </source>
</evidence>
<dbReference type="STRING" id="1203554.HMPREF1476_01168"/>
<keyword evidence="3" id="KW-0813">Transport</keyword>
<keyword evidence="5 8" id="KW-0812">Transmembrane</keyword>
<evidence type="ECO:0000313" key="10">
    <source>
        <dbReference type="Proteomes" id="UP000014400"/>
    </source>
</evidence>
<dbReference type="Proteomes" id="UP000014400">
    <property type="component" value="Unassembled WGS sequence"/>
</dbReference>
<comment type="similarity">
    <text evidence="2">Belongs to the auxin efflux carrier (TC 2.A.69) family.</text>
</comment>
<dbReference type="AlphaFoldDB" id="S3CG28"/>
<evidence type="ECO:0000256" key="2">
    <source>
        <dbReference type="ARBA" id="ARBA00010145"/>
    </source>
</evidence>
<keyword evidence="10" id="KW-1185">Reference proteome</keyword>
<dbReference type="Pfam" id="PF03547">
    <property type="entry name" value="Mem_trans"/>
    <property type="match status" value="2"/>
</dbReference>
<dbReference type="PATRIC" id="fig|1203554.3.peg.1212"/>
<evidence type="ECO:0000256" key="6">
    <source>
        <dbReference type="ARBA" id="ARBA00022989"/>
    </source>
</evidence>
<feature type="transmembrane region" description="Helical" evidence="8">
    <location>
        <begin position="67"/>
        <end position="89"/>
    </location>
</feature>
<feature type="transmembrane region" description="Helical" evidence="8">
    <location>
        <begin position="171"/>
        <end position="193"/>
    </location>
</feature>
<feature type="transmembrane region" description="Helical" evidence="8">
    <location>
        <begin position="299"/>
        <end position="319"/>
    </location>
</feature>
<accession>S3CG28</accession>
<gene>
    <name evidence="9" type="ORF">HMPREF1476_01168</name>
</gene>
<evidence type="ECO:0000256" key="5">
    <source>
        <dbReference type="ARBA" id="ARBA00022692"/>
    </source>
</evidence>
<keyword evidence="4" id="KW-1003">Cell membrane</keyword>
<evidence type="ECO:0000256" key="4">
    <source>
        <dbReference type="ARBA" id="ARBA00022475"/>
    </source>
</evidence>
<comment type="subcellular location">
    <subcellularLocation>
        <location evidence="1">Cell membrane</location>
        <topology evidence="1">Multi-pass membrane protein</topology>
    </subcellularLocation>
</comment>
<feature type="transmembrane region" description="Helical" evidence="8">
    <location>
        <begin position="6"/>
        <end position="26"/>
    </location>
</feature>
<name>S3CG28_9BURK</name>
<evidence type="ECO:0008006" key="11">
    <source>
        <dbReference type="Google" id="ProtNLM"/>
    </source>
</evidence>
<evidence type="ECO:0000256" key="3">
    <source>
        <dbReference type="ARBA" id="ARBA00022448"/>
    </source>
</evidence>
<evidence type="ECO:0000256" key="7">
    <source>
        <dbReference type="ARBA" id="ARBA00023136"/>
    </source>
</evidence>
<dbReference type="EMBL" id="ATCF01000016">
    <property type="protein sequence ID" value="EPD99489.1"/>
    <property type="molecule type" value="Genomic_DNA"/>
</dbReference>
<dbReference type="Gene3D" id="1.20.1530.20">
    <property type="match status" value="1"/>
</dbReference>
<organism evidence="9 10">
    <name type="scientific">Sutterella wadsworthensis HGA0223</name>
    <dbReference type="NCBI Taxonomy" id="1203554"/>
    <lineage>
        <taxon>Bacteria</taxon>
        <taxon>Pseudomonadati</taxon>
        <taxon>Pseudomonadota</taxon>
        <taxon>Betaproteobacteria</taxon>
        <taxon>Burkholderiales</taxon>
        <taxon>Sutterellaceae</taxon>
        <taxon>Sutterella</taxon>
    </lineage>
</organism>
<dbReference type="InterPro" id="IPR004776">
    <property type="entry name" value="Mem_transp_PIN-like"/>
</dbReference>
<comment type="caution">
    <text evidence="9">The sequence shown here is derived from an EMBL/GenBank/DDBJ whole genome shotgun (WGS) entry which is preliminary data.</text>
</comment>
<feature type="transmembrane region" description="Helical" evidence="8">
    <location>
        <begin position="130"/>
        <end position="150"/>
    </location>
</feature>
<dbReference type="eggNOG" id="COG0679">
    <property type="taxonomic scope" value="Bacteria"/>
</dbReference>
<evidence type="ECO:0000256" key="1">
    <source>
        <dbReference type="ARBA" id="ARBA00004651"/>
    </source>
</evidence>
<feature type="transmembrane region" description="Helical" evidence="8">
    <location>
        <begin position="101"/>
        <end position="124"/>
    </location>
</feature>
<protein>
    <recommendedName>
        <fullName evidence="11">Auxin efflux carrier</fullName>
    </recommendedName>
</protein>
<dbReference type="RefSeq" id="WP_005428988.1">
    <property type="nucleotide sequence ID" value="NZ_KE150480.1"/>
</dbReference>